<dbReference type="InterPro" id="IPR000572">
    <property type="entry name" value="OxRdtase_Mopterin-bd_dom"/>
</dbReference>
<dbReference type="InterPro" id="IPR036374">
    <property type="entry name" value="OxRdtase_Mopterin-bd_sf"/>
</dbReference>
<dbReference type="SUPFAM" id="SSF56524">
    <property type="entry name" value="Oxidoreductase molybdopterin-binding domain"/>
    <property type="match status" value="1"/>
</dbReference>
<proteinExistence type="predicted"/>
<reference evidence="2" key="1">
    <citation type="submission" date="2019-09" db="EMBL/GenBank/DDBJ databases">
        <title>Genomic analysis of Haloferax sp. CBA1149.</title>
        <authorList>
            <person name="Roh S.W."/>
        </authorList>
    </citation>
    <scope>NUCLEOTIDE SEQUENCE</scope>
    <source>
        <strain evidence="2">CBA1149</strain>
    </source>
</reference>
<organism evidence="2">
    <name type="scientific">Haloferax sp. CBA1149</name>
    <dbReference type="NCBI Taxonomy" id="2650753"/>
    <lineage>
        <taxon>Archaea</taxon>
        <taxon>Methanobacteriati</taxon>
        <taxon>Methanobacteriota</taxon>
        <taxon>Stenosarchaea group</taxon>
        <taxon>Halobacteria</taxon>
        <taxon>Halobacteriales</taxon>
        <taxon>Haloferacaceae</taxon>
        <taxon>Haloferax</taxon>
    </lineage>
</organism>
<comment type="caution">
    <text evidence="2">The sequence shown here is derived from an EMBL/GenBank/DDBJ whole genome shotgun (WGS) entry which is preliminary data.</text>
</comment>
<dbReference type="Pfam" id="PF00174">
    <property type="entry name" value="Oxidored_molyb"/>
    <property type="match status" value="1"/>
</dbReference>
<accession>A0A643JY44</accession>
<protein>
    <submittedName>
        <fullName evidence="2">Molybdopterin-dependent oxidoreductase</fullName>
    </submittedName>
</protein>
<gene>
    <name evidence="2" type="ORF">Hfx1149_04075</name>
</gene>
<dbReference type="EMBL" id="VZUS01000001">
    <property type="protein sequence ID" value="KAB1187247.1"/>
    <property type="molecule type" value="Genomic_DNA"/>
</dbReference>
<dbReference type="AlphaFoldDB" id="A0A643JY44"/>
<dbReference type="Gene3D" id="3.90.420.10">
    <property type="entry name" value="Oxidoreductase, molybdopterin-binding domain"/>
    <property type="match status" value="1"/>
</dbReference>
<feature type="domain" description="Oxidoreductase molybdopterin-binding" evidence="1">
    <location>
        <begin position="21"/>
        <end position="136"/>
    </location>
</feature>
<name>A0A643JY44_9EURY</name>
<evidence type="ECO:0000313" key="2">
    <source>
        <dbReference type="EMBL" id="KAB1187247.1"/>
    </source>
</evidence>
<dbReference type="RefSeq" id="WP_151135705.1">
    <property type="nucleotide sequence ID" value="NZ_VZUS01000001.1"/>
</dbReference>
<evidence type="ECO:0000259" key="1">
    <source>
        <dbReference type="Pfam" id="PF00174"/>
    </source>
</evidence>
<sequence length="161" mass="17295">MELSADTTEGRISLTDPIAVLGDERVSLDRERLAALPTEERTVTVACASGVRHTATWRGVPVTALLSEANVSDETTHLLVESADGYQICVDIYTALDGLLAFFRDGTPIAAHEPYETRFIAPDIDGARTVKAVAVLDARHLTPGTDPHTLETMAGTEEYSA</sequence>